<dbReference type="InterPro" id="IPR003329">
    <property type="entry name" value="Cytidylyl_trans"/>
</dbReference>
<gene>
    <name evidence="1" type="ORF">LCGC14_0336230</name>
</gene>
<evidence type="ECO:0000313" key="1">
    <source>
        <dbReference type="EMBL" id="KKN79768.1"/>
    </source>
</evidence>
<dbReference type="PANTHER" id="PTHR21485">
    <property type="entry name" value="HAD SUPERFAMILY MEMBERS CMAS AND KDSC"/>
    <property type="match status" value="1"/>
</dbReference>
<reference evidence="1" key="1">
    <citation type="journal article" date="2015" name="Nature">
        <title>Complex archaea that bridge the gap between prokaryotes and eukaryotes.</title>
        <authorList>
            <person name="Spang A."/>
            <person name="Saw J.H."/>
            <person name="Jorgensen S.L."/>
            <person name="Zaremba-Niedzwiedzka K."/>
            <person name="Martijn J."/>
            <person name="Lind A.E."/>
            <person name="van Eijk R."/>
            <person name="Schleper C."/>
            <person name="Guy L."/>
            <person name="Ettema T.J."/>
        </authorList>
    </citation>
    <scope>NUCLEOTIDE SEQUENCE</scope>
</reference>
<protein>
    <recommendedName>
        <fullName evidence="2">Acylneuraminate cytidylyltransferase</fullName>
    </recommendedName>
</protein>
<dbReference type="GO" id="GO:0008781">
    <property type="term" value="F:N-acylneuraminate cytidylyltransferase activity"/>
    <property type="evidence" value="ECO:0007669"/>
    <property type="project" value="TreeGrafter"/>
</dbReference>
<dbReference type="InterPro" id="IPR029044">
    <property type="entry name" value="Nucleotide-diphossugar_trans"/>
</dbReference>
<sequence>MADEQFCNGRVVAVVHAKRHSRRLPGKNLRILGDKPMFCHALDTAMSVGVFDIVVIDSEDDEILRIGEERGATPMKRPGPFANDTTSGDYLAWRQCNKFWRASCVVQIVPTSPFINPESVSGAIKKFQSSDDIKSVVGCREQSLYTWTDGRPDYRRHGYLPNSDQLDITLHETTGLYLMDPAMVMEQMGRVASGHCVPYLLSPVESIDINNEADWELAQLVWRGLHA</sequence>
<evidence type="ECO:0008006" key="2">
    <source>
        <dbReference type="Google" id="ProtNLM"/>
    </source>
</evidence>
<comment type="caution">
    <text evidence="1">The sequence shown here is derived from an EMBL/GenBank/DDBJ whole genome shotgun (WGS) entry which is preliminary data.</text>
</comment>
<accession>A0A0F9WMF9</accession>
<dbReference type="Pfam" id="PF02348">
    <property type="entry name" value="CTP_transf_3"/>
    <property type="match status" value="1"/>
</dbReference>
<proteinExistence type="predicted"/>
<dbReference type="EMBL" id="LAZR01000242">
    <property type="protein sequence ID" value="KKN79768.1"/>
    <property type="molecule type" value="Genomic_DNA"/>
</dbReference>
<dbReference type="PANTHER" id="PTHR21485:SF3">
    <property type="entry name" value="N-ACYLNEURAMINATE CYTIDYLYLTRANSFERASE"/>
    <property type="match status" value="1"/>
</dbReference>
<dbReference type="AlphaFoldDB" id="A0A0F9WMF9"/>
<dbReference type="SUPFAM" id="SSF53448">
    <property type="entry name" value="Nucleotide-diphospho-sugar transferases"/>
    <property type="match status" value="1"/>
</dbReference>
<organism evidence="1">
    <name type="scientific">marine sediment metagenome</name>
    <dbReference type="NCBI Taxonomy" id="412755"/>
    <lineage>
        <taxon>unclassified sequences</taxon>
        <taxon>metagenomes</taxon>
        <taxon>ecological metagenomes</taxon>
    </lineage>
</organism>
<dbReference type="Gene3D" id="3.90.550.10">
    <property type="entry name" value="Spore Coat Polysaccharide Biosynthesis Protein SpsA, Chain A"/>
    <property type="match status" value="1"/>
</dbReference>
<name>A0A0F9WMF9_9ZZZZ</name>
<dbReference type="InterPro" id="IPR050793">
    <property type="entry name" value="CMP-NeuNAc_synthase"/>
</dbReference>